<reference evidence="1 2" key="1">
    <citation type="submission" date="2019-05" db="EMBL/GenBank/DDBJ databases">
        <title>Draft genome sequence of Actinomadura sp. 14C53.</title>
        <authorList>
            <person name="Saricaoglu S."/>
            <person name="Isik K."/>
        </authorList>
    </citation>
    <scope>NUCLEOTIDE SEQUENCE [LARGE SCALE GENOMIC DNA]</scope>
    <source>
        <strain evidence="1 2">14C53</strain>
    </source>
</reference>
<dbReference type="OrthoDB" id="7061676at2"/>
<dbReference type="Proteomes" id="UP000309174">
    <property type="component" value="Unassembled WGS sequence"/>
</dbReference>
<name>A0A5C4IZV1_9ACTN</name>
<evidence type="ECO:0000313" key="2">
    <source>
        <dbReference type="Proteomes" id="UP000309174"/>
    </source>
</evidence>
<gene>
    <name evidence="1" type="ORF">ETD83_39440</name>
</gene>
<evidence type="ECO:0000313" key="1">
    <source>
        <dbReference type="EMBL" id="TMQ89008.1"/>
    </source>
</evidence>
<protein>
    <recommendedName>
        <fullName evidence="3">DUF559 domain-containing protein</fullName>
    </recommendedName>
</protein>
<accession>A0A5C4IZV1</accession>
<organism evidence="1 2">
    <name type="scientific">Actinomadura soli</name>
    <dbReference type="NCBI Taxonomy" id="2508997"/>
    <lineage>
        <taxon>Bacteria</taxon>
        <taxon>Bacillati</taxon>
        <taxon>Actinomycetota</taxon>
        <taxon>Actinomycetes</taxon>
        <taxon>Streptosporangiales</taxon>
        <taxon>Thermomonosporaceae</taxon>
        <taxon>Actinomadura</taxon>
    </lineage>
</organism>
<evidence type="ECO:0008006" key="3">
    <source>
        <dbReference type="Google" id="ProtNLM"/>
    </source>
</evidence>
<dbReference type="AlphaFoldDB" id="A0A5C4IZV1"/>
<dbReference type="EMBL" id="VCKW01000414">
    <property type="protein sequence ID" value="TMQ89008.1"/>
    <property type="molecule type" value="Genomic_DNA"/>
</dbReference>
<sequence>MDFLLLLPHNVRVVLEVDGQHHSGVQDEQNPQRYIASAAQYAKMAKEDRVLRLAGYEVYRFGALELTRDTAAAKEMVCTFFTDLFERHRIGSAGATAPAVTVEPS</sequence>
<keyword evidence="2" id="KW-1185">Reference proteome</keyword>
<proteinExistence type="predicted"/>
<dbReference type="RefSeq" id="WP_138650338.1">
    <property type="nucleotide sequence ID" value="NZ_VCKW01000414.1"/>
</dbReference>
<comment type="caution">
    <text evidence="1">The sequence shown here is derived from an EMBL/GenBank/DDBJ whole genome shotgun (WGS) entry which is preliminary data.</text>
</comment>